<organism evidence="2 3">
    <name type="scientific">Decorospora gaudefroyi</name>
    <dbReference type="NCBI Taxonomy" id="184978"/>
    <lineage>
        <taxon>Eukaryota</taxon>
        <taxon>Fungi</taxon>
        <taxon>Dikarya</taxon>
        <taxon>Ascomycota</taxon>
        <taxon>Pezizomycotina</taxon>
        <taxon>Dothideomycetes</taxon>
        <taxon>Pleosporomycetidae</taxon>
        <taxon>Pleosporales</taxon>
        <taxon>Pleosporineae</taxon>
        <taxon>Pleosporaceae</taxon>
        <taxon>Decorospora</taxon>
    </lineage>
</organism>
<dbReference type="Proteomes" id="UP000800040">
    <property type="component" value="Unassembled WGS sequence"/>
</dbReference>
<evidence type="ECO:0000313" key="3">
    <source>
        <dbReference type="Proteomes" id="UP000800040"/>
    </source>
</evidence>
<dbReference type="EMBL" id="ML975453">
    <property type="protein sequence ID" value="KAF1829293.1"/>
    <property type="molecule type" value="Genomic_DNA"/>
</dbReference>
<dbReference type="PANTHER" id="PTHR33112:SF16">
    <property type="entry name" value="HETEROKARYON INCOMPATIBILITY DOMAIN-CONTAINING PROTEIN"/>
    <property type="match status" value="1"/>
</dbReference>
<feature type="domain" description="Heterokaryon incompatibility" evidence="1">
    <location>
        <begin position="94"/>
        <end position="200"/>
    </location>
</feature>
<dbReference type="AlphaFoldDB" id="A0A6A5K7I4"/>
<dbReference type="InterPro" id="IPR010730">
    <property type="entry name" value="HET"/>
</dbReference>
<dbReference type="Pfam" id="PF06985">
    <property type="entry name" value="HET"/>
    <property type="match status" value="1"/>
</dbReference>
<dbReference type="PANTHER" id="PTHR33112">
    <property type="entry name" value="DOMAIN PROTEIN, PUTATIVE-RELATED"/>
    <property type="match status" value="1"/>
</dbReference>
<name>A0A6A5K7I4_9PLEO</name>
<accession>A0A6A5K7I4</accession>
<keyword evidence="3" id="KW-1185">Reference proteome</keyword>
<protein>
    <submittedName>
        <fullName evidence="2">HET-domain-containing protein</fullName>
    </submittedName>
</protein>
<evidence type="ECO:0000259" key="1">
    <source>
        <dbReference type="Pfam" id="PF06985"/>
    </source>
</evidence>
<sequence length="233" mass="26244">MGDSKPEVLLSGSFWFNTAPDSSVAGFFEKHDILEDSLHPYVLGKITLLPTRLLDLNSLPTGKDFNRIKGDPRSLLSNTSLTLVETTPGSKGQYIALSYCWGQHLPYTTTTTSLPTHQTEGGIKYAHMPKALQDAVFLVRYLGKRYLWVDCLCIVQDDASDWEQEASRMAEVYSNAYLTLSATRARHCGESFLQARKTKDRHIVSFVDCSKTGFDLYFYYDDLTMSQSLQNPT</sequence>
<reference evidence="2" key="1">
    <citation type="submission" date="2020-01" db="EMBL/GenBank/DDBJ databases">
        <authorList>
            <consortium name="DOE Joint Genome Institute"/>
            <person name="Haridas S."/>
            <person name="Albert R."/>
            <person name="Binder M."/>
            <person name="Bloem J."/>
            <person name="Labutti K."/>
            <person name="Salamov A."/>
            <person name="Andreopoulos B."/>
            <person name="Baker S.E."/>
            <person name="Barry K."/>
            <person name="Bills G."/>
            <person name="Bluhm B.H."/>
            <person name="Cannon C."/>
            <person name="Castanera R."/>
            <person name="Culley D.E."/>
            <person name="Daum C."/>
            <person name="Ezra D."/>
            <person name="Gonzalez J.B."/>
            <person name="Henrissat B."/>
            <person name="Kuo A."/>
            <person name="Liang C."/>
            <person name="Lipzen A."/>
            <person name="Lutzoni F."/>
            <person name="Magnuson J."/>
            <person name="Mondo S."/>
            <person name="Nolan M."/>
            <person name="Ohm R."/>
            <person name="Pangilinan J."/>
            <person name="Park H.-J."/>
            <person name="Ramirez L."/>
            <person name="Alfaro M."/>
            <person name="Sun H."/>
            <person name="Tritt A."/>
            <person name="Yoshinaga Y."/>
            <person name="Zwiers L.-H."/>
            <person name="Turgeon B.G."/>
            <person name="Goodwin S.B."/>
            <person name="Spatafora J.W."/>
            <person name="Crous P.W."/>
            <person name="Grigoriev I.V."/>
        </authorList>
    </citation>
    <scope>NUCLEOTIDE SEQUENCE</scope>
    <source>
        <strain evidence="2">P77</strain>
    </source>
</reference>
<dbReference type="OrthoDB" id="5347061at2759"/>
<gene>
    <name evidence="2" type="ORF">BDW02DRAFT_651470</name>
</gene>
<evidence type="ECO:0000313" key="2">
    <source>
        <dbReference type="EMBL" id="KAF1829293.1"/>
    </source>
</evidence>
<proteinExistence type="predicted"/>